<accession>A0A165D3N2</accession>
<evidence type="ECO:0000256" key="1">
    <source>
        <dbReference type="SAM" id="Phobius"/>
    </source>
</evidence>
<reference evidence="2 3" key="1">
    <citation type="journal article" date="2016" name="Mol. Biol. Evol.">
        <title>Comparative Genomics of Early-Diverging Mushroom-Forming Fungi Provides Insights into the Origins of Lignocellulose Decay Capabilities.</title>
        <authorList>
            <person name="Nagy L.G."/>
            <person name="Riley R."/>
            <person name="Tritt A."/>
            <person name="Adam C."/>
            <person name="Daum C."/>
            <person name="Floudas D."/>
            <person name="Sun H."/>
            <person name="Yadav J.S."/>
            <person name="Pangilinan J."/>
            <person name="Larsson K.H."/>
            <person name="Matsuura K."/>
            <person name="Barry K."/>
            <person name="Labutti K."/>
            <person name="Kuo R."/>
            <person name="Ohm R.A."/>
            <person name="Bhattacharya S.S."/>
            <person name="Shirouzu T."/>
            <person name="Yoshinaga Y."/>
            <person name="Martin F.M."/>
            <person name="Grigoriev I.V."/>
            <person name="Hibbett D.S."/>
        </authorList>
    </citation>
    <scope>NUCLEOTIDE SEQUENCE [LARGE SCALE GENOMIC DNA]</scope>
    <source>
        <strain evidence="2 3">HHB12029</strain>
    </source>
</reference>
<gene>
    <name evidence="2" type="ORF">EXIGLDRAFT_777309</name>
</gene>
<keyword evidence="1" id="KW-0472">Membrane</keyword>
<keyword evidence="3" id="KW-1185">Reference proteome</keyword>
<dbReference type="AlphaFoldDB" id="A0A165D3N2"/>
<sequence>MDASYAAGPTPVQHDAGQHVQWQLHADQAYDAGSYPNLAALSVNTTSPPPTQQQVQYHQFQYNPLARRLCGLRFSFSPVPGFVFALVGLFLCVDQLSVGRMLSSGSCHS</sequence>
<evidence type="ECO:0000313" key="2">
    <source>
        <dbReference type="EMBL" id="KZV83712.1"/>
    </source>
</evidence>
<protein>
    <submittedName>
        <fullName evidence="2">Uncharacterized protein</fullName>
    </submittedName>
</protein>
<proteinExistence type="predicted"/>
<dbReference type="Proteomes" id="UP000077266">
    <property type="component" value="Unassembled WGS sequence"/>
</dbReference>
<keyword evidence="1" id="KW-0812">Transmembrane</keyword>
<feature type="transmembrane region" description="Helical" evidence="1">
    <location>
        <begin position="74"/>
        <end position="93"/>
    </location>
</feature>
<dbReference type="EMBL" id="KV426258">
    <property type="protein sequence ID" value="KZV83712.1"/>
    <property type="molecule type" value="Genomic_DNA"/>
</dbReference>
<organism evidence="2 3">
    <name type="scientific">Exidia glandulosa HHB12029</name>
    <dbReference type="NCBI Taxonomy" id="1314781"/>
    <lineage>
        <taxon>Eukaryota</taxon>
        <taxon>Fungi</taxon>
        <taxon>Dikarya</taxon>
        <taxon>Basidiomycota</taxon>
        <taxon>Agaricomycotina</taxon>
        <taxon>Agaricomycetes</taxon>
        <taxon>Auriculariales</taxon>
        <taxon>Exidiaceae</taxon>
        <taxon>Exidia</taxon>
    </lineage>
</organism>
<name>A0A165D3N2_EXIGL</name>
<evidence type="ECO:0000313" key="3">
    <source>
        <dbReference type="Proteomes" id="UP000077266"/>
    </source>
</evidence>
<dbReference type="InParanoid" id="A0A165D3N2"/>
<keyword evidence="1" id="KW-1133">Transmembrane helix</keyword>